<accession>A0A7X4HQ16</accession>
<feature type="domain" description="Rib" evidence="2">
    <location>
        <begin position="590"/>
        <end position="666"/>
    </location>
</feature>
<dbReference type="InterPro" id="IPR059115">
    <property type="entry name" value="Rib"/>
</dbReference>
<dbReference type="InterPro" id="IPR012706">
    <property type="entry name" value="Rib_alpha_Esp_rpt"/>
</dbReference>
<name>A0A7X4HQ16_9LACO</name>
<dbReference type="EMBL" id="WWFF01000028">
    <property type="protein sequence ID" value="MYN54731.1"/>
    <property type="molecule type" value="Genomic_DNA"/>
</dbReference>
<dbReference type="AlphaFoldDB" id="A0A7X4HQ16"/>
<proteinExistence type="predicted"/>
<feature type="non-terminal residue" evidence="3">
    <location>
        <position position="765"/>
    </location>
</feature>
<feature type="region of interest" description="Disordered" evidence="1">
    <location>
        <begin position="1"/>
        <end position="91"/>
    </location>
</feature>
<dbReference type="NCBIfam" id="TIGR02331">
    <property type="entry name" value="rib_alpha"/>
    <property type="match status" value="1"/>
</dbReference>
<evidence type="ECO:0000256" key="1">
    <source>
        <dbReference type="SAM" id="MobiDB-lite"/>
    </source>
</evidence>
<reference evidence="3 4" key="1">
    <citation type="submission" date="2020-01" db="EMBL/GenBank/DDBJ databases">
        <title>Vaginal microbiome of pregnant Indian women: Insights into the genome of dominants Lactobacillus species.</title>
        <authorList>
            <person name="Das B."/>
            <person name="Mehta O."/>
            <person name="Ghosh T.S."/>
            <person name="Kothidar A."/>
            <person name="Gowtham M.R."/>
            <person name="Mitra R."/>
            <person name="Kshetrapal P."/>
            <person name="Wadhwa N."/>
            <person name="Thiruvengadam R."/>
            <person name="Nair G.B."/>
            <person name="Bhatnagar S."/>
            <person name="Pore S."/>
        </authorList>
    </citation>
    <scope>NUCLEOTIDE SEQUENCE [LARGE SCALE GENOMIC DNA]</scope>
    <source>
        <strain evidence="3 4">Indica2</strain>
    </source>
</reference>
<comment type="caution">
    <text evidence="3">The sequence shown here is derived from an EMBL/GenBank/DDBJ whole genome shotgun (WGS) entry which is preliminary data.</text>
</comment>
<feature type="compositionally biased region" description="Low complexity" evidence="1">
    <location>
        <begin position="13"/>
        <end position="41"/>
    </location>
</feature>
<evidence type="ECO:0000313" key="4">
    <source>
        <dbReference type="Proteomes" id="UP000460132"/>
    </source>
</evidence>
<evidence type="ECO:0000259" key="2">
    <source>
        <dbReference type="Pfam" id="PF08428"/>
    </source>
</evidence>
<evidence type="ECO:0000313" key="3">
    <source>
        <dbReference type="EMBL" id="MYN54731.1"/>
    </source>
</evidence>
<gene>
    <name evidence="3" type="ORF">GTK63_10815</name>
</gene>
<feature type="compositionally biased region" description="Low complexity" evidence="1">
    <location>
        <begin position="50"/>
        <end position="65"/>
    </location>
</feature>
<feature type="domain" description="Rib" evidence="2">
    <location>
        <begin position="674"/>
        <end position="757"/>
    </location>
</feature>
<feature type="compositionally biased region" description="Polar residues" evidence="1">
    <location>
        <begin position="66"/>
        <end position="91"/>
    </location>
</feature>
<dbReference type="Pfam" id="PF08428">
    <property type="entry name" value="Rib"/>
    <property type="match status" value="2"/>
</dbReference>
<sequence>MTPSAGSPATGVASGSPASNSQAASPTSAAATASQATSSTQVTVPAASQSSESANSGNATSSTANQAGTVSANQTSNTSAAGAPASSDQTVTVDETTLPATQAAILSTNLARLTDFKVGTRQRHSAMLLTNLAMLPNSGTDTPLPTTTQTYDKVEQPLLYDYGLHVSVTGTRDRETWVDKTVASGVWDYPSYTLDTIFGKTSKPGTGIIGSNPDKYFFAAYVDYSEQYHRVILLARSQTPSDKNLYSYTIHTYSQNHSTTTIKPGDSTKEQYTGPGGSKHDLIFHNYGDSFTVKLSGFTEKDEYGMLPVFDGGLLDPTYGSNTLDQNDKAAKTEPLISFWASAIPQETSTKVRYVDQATGKDIVQPMEISGFGYQGFKVKGDAPTVKGYHLVSKPDFLPSTNKASAYEDGTISPYEVGQTYDLALSDSVVIKQTVIDTNGTVRATAYYNGSRLPSTDASKVLGRESYNDKMSFGAPDGKFYTYTNRIGQVDGSYIYYYAKDSDPNGSYMRLHFIDVTGVNNSSYAPSDGPELDVDKVQPIHGNIGENYNFTYTVPKGYDQVATSDVTGTYSKTHHDAYVYVKKQAENKLYAPVASDPLTVEQGTTLTTEQAKAAVKYNGDVPSDATYAWDPKTPVDTATVGSYTPNVIVTYGDHTTSSVPVTVNVVAKTDKSNYTVTAGQPVTLTHGQQVKAGDSLDSSAVTLKDAKGQPVSLPDKAKVVWTTAPDTSEVGNGKTGQAKVVYGDKSESEPVDVTYNVVPNQADTK</sequence>
<dbReference type="Proteomes" id="UP000460132">
    <property type="component" value="Unassembled WGS sequence"/>
</dbReference>
<protein>
    <recommendedName>
        <fullName evidence="2">Rib domain-containing protein</fullName>
    </recommendedName>
</protein>
<organism evidence="3 4">
    <name type="scientific">Lactobacillus crispatus</name>
    <dbReference type="NCBI Taxonomy" id="47770"/>
    <lineage>
        <taxon>Bacteria</taxon>
        <taxon>Bacillati</taxon>
        <taxon>Bacillota</taxon>
        <taxon>Bacilli</taxon>
        <taxon>Lactobacillales</taxon>
        <taxon>Lactobacillaceae</taxon>
        <taxon>Lactobacillus</taxon>
    </lineage>
</organism>